<feature type="compositionally biased region" description="Polar residues" evidence="1">
    <location>
        <begin position="1"/>
        <end position="21"/>
    </location>
</feature>
<evidence type="ECO:0000256" key="1">
    <source>
        <dbReference type="SAM" id="MobiDB-lite"/>
    </source>
</evidence>
<accession>T1H569</accession>
<protein>
    <submittedName>
        <fullName evidence="2">Uncharacterized protein</fullName>
    </submittedName>
</protein>
<reference evidence="3" key="1">
    <citation type="submission" date="2013-02" db="EMBL/GenBank/DDBJ databases">
        <authorList>
            <person name="Hughes D."/>
        </authorList>
    </citation>
    <scope>NUCLEOTIDE SEQUENCE</scope>
    <source>
        <strain>Durham</strain>
        <strain evidence="3">NC isolate 2 -- Noor lab</strain>
    </source>
</reference>
<name>T1H569_MEGSC</name>
<evidence type="ECO:0000313" key="3">
    <source>
        <dbReference type="Proteomes" id="UP000015102"/>
    </source>
</evidence>
<sequence>MWLKDTNTLSSSKHRSTNSPNYKEYKGANYETSKVPDIHNFTSMSIAIALSLGISKSLASRSSRTTHLNLLA</sequence>
<dbReference type="Proteomes" id="UP000015102">
    <property type="component" value="Unassembled WGS sequence"/>
</dbReference>
<dbReference type="EnsemblMetazoa" id="MESCA011444-RA">
    <property type="protein sequence ID" value="MESCA011444-PA"/>
    <property type="gene ID" value="MESCA011444"/>
</dbReference>
<reference evidence="2" key="2">
    <citation type="submission" date="2015-06" db="UniProtKB">
        <authorList>
            <consortium name="EnsemblMetazoa"/>
        </authorList>
    </citation>
    <scope>IDENTIFICATION</scope>
</reference>
<organism evidence="2 3">
    <name type="scientific">Megaselia scalaris</name>
    <name type="common">Humpbacked fly</name>
    <name type="synonym">Phora scalaris</name>
    <dbReference type="NCBI Taxonomy" id="36166"/>
    <lineage>
        <taxon>Eukaryota</taxon>
        <taxon>Metazoa</taxon>
        <taxon>Ecdysozoa</taxon>
        <taxon>Arthropoda</taxon>
        <taxon>Hexapoda</taxon>
        <taxon>Insecta</taxon>
        <taxon>Pterygota</taxon>
        <taxon>Neoptera</taxon>
        <taxon>Endopterygota</taxon>
        <taxon>Diptera</taxon>
        <taxon>Brachycera</taxon>
        <taxon>Muscomorpha</taxon>
        <taxon>Platypezoidea</taxon>
        <taxon>Phoridae</taxon>
        <taxon>Megaseliini</taxon>
        <taxon>Megaselia</taxon>
    </lineage>
</organism>
<evidence type="ECO:0000313" key="2">
    <source>
        <dbReference type="EnsemblMetazoa" id="MESCA011444-PA"/>
    </source>
</evidence>
<dbReference type="AlphaFoldDB" id="T1H569"/>
<dbReference type="HOGENOM" id="CLU_2725072_0_0_1"/>
<dbReference type="EMBL" id="CAQQ02389024">
    <property type="status" value="NOT_ANNOTATED_CDS"/>
    <property type="molecule type" value="Genomic_DNA"/>
</dbReference>
<feature type="region of interest" description="Disordered" evidence="1">
    <location>
        <begin position="1"/>
        <end position="25"/>
    </location>
</feature>
<dbReference type="EMBL" id="CAQQ02389025">
    <property type="status" value="NOT_ANNOTATED_CDS"/>
    <property type="molecule type" value="Genomic_DNA"/>
</dbReference>
<proteinExistence type="predicted"/>
<keyword evidence="3" id="KW-1185">Reference proteome</keyword>